<keyword evidence="11 14" id="KW-1133">Transmembrane helix</keyword>
<dbReference type="GO" id="GO:0005886">
    <property type="term" value="C:plasma membrane"/>
    <property type="evidence" value="ECO:0007669"/>
    <property type="project" value="UniProtKB-SubCell"/>
</dbReference>
<evidence type="ECO:0000256" key="13">
    <source>
        <dbReference type="ARBA" id="ARBA00023316"/>
    </source>
</evidence>
<dbReference type="PANTHER" id="PTHR30627">
    <property type="entry name" value="PEPTIDOGLYCAN D,D-TRANSPEPTIDASE"/>
    <property type="match status" value="1"/>
</dbReference>
<keyword evidence="12 14" id="KW-0472">Membrane</keyword>
<dbReference type="GO" id="GO:0071972">
    <property type="term" value="F:peptidoglycan L,D-transpeptidase activity"/>
    <property type="evidence" value="ECO:0007669"/>
    <property type="project" value="TreeGrafter"/>
</dbReference>
<comment type="catalytic activity">
    <reaction evidence="14">
        <text>Preferential cleavage: (Ac)2-L-Lys-D-Ala-|-D-Ala. Also transpeptidation of peptidyl-alanyl moieties that are N-acyl substituents of D-alanine.</text>
        <dbReference type="EC" id="3.4.16.4"/>
    </reaction>
</comment>
<keyword evidence="13 14" id="KW-0961">Cell wall biogenesis/degradation</keyword>
<keyword evidence="10 14" id="KW-0573">Peptidoglycan synthesis</keyword>
<evidence type="ECO:0000256" key="4">
    <source>
        <dbReference type="ARBA" id="ARBA00022519"/>
    </source>
</evidence>
<evidence type="ECO:0000256" key="3">
    <source>
        <dbReference type="ARBA" id="ARBA00022475"/>
    </source>
</evidence>
<evidence type="ECO:0000259" key="16">
    <source>
        <dbReference type="Pfam" id="PF03717"/>
    </source>
</evidence>
<dbReference type="InterPro" id="IPR036138">
    <property type="entry name" value="PBP_dimer_sf"/>
</dbReference>
<reference evidence="17 18" key="1">
    <citation type="journal article" date="2014" name="G3 (Bethesda)">
        <title>Genome sequence of Candidatus Riesia pediculischaeffi, endosymbiont of chimpanzee lice, and genomic comparison of recently acquired endosymbionts from human and chimpanzee lice.</title>
        <authorList>
            <person name="Boyd B.M."/>
            <person name="Allen J.M."/>
            <person name="de Crecy-Lagard V."/>
            <person name="Reed D.L."/>
        </authorList>
    </citation>
    <scope>NUCLEOTIDE SEQUENCE [LARGE SCALE GENOMIC DNA]</scope>
    <source>
        <strain evidence="17 18">PTSU</strain>
    </source>
</reference>
<dbReference type="AlphaFoldDB" id="A0A0C1V6D1"/>
<organism evidence="17 18">
    <name type="scientific">Candidatus Riesia pediculischaeffi PTSU</name>
    <dbReference type="NCBI Taxonomy" id="1401651"/>
    <lineage>
        <taxon>Bacteria</taxon>
        <taxon>Pseudomonadati</taxon>
        <taxon>Pseudomonadota</taxon>
        <taxon>Gammaproteobacteria</taxon>
        <taxon>Enterobacterales</taxon>
        <taxon>Enterobacteriaceae</taxon>
        <taxon>Candidatus Riesia</taxon>
    </lineage>
</organism>
<dbReference type="InterPro" id="IPR017790">
    <property type="entry name" value="Penicillin-binding_protein_2"/>
</dbReference>
<dbReference type="EC" id="3.4.16.4" evidence="14"/>
<dbReference type="GO" id="GO:0071555">
    <property type="term" value="P:cell wall organization"/>
    <property type="evidence" value="ECO:0007669"/>
    <property type="project" value="UniProtKB-KW"/>
</dbReference>
<keyword evidence="6 14" id="KW-0645">Protease</keyword>
<evidence type="ECO:0000256" key="11">
    <source>
        <dbReference type="ARBA" id="ARBA00022989"/>
    </source>
</evidence>
<feature type="transmembrane region" description="Helical" evidence="14">
    <location>
        <begin position="21"/>
        <end position="45"/>
    </location>
</feature>
<feature type="active site" description="Acyl-ester intermediate" evidence="14">
    <location>
        <position position="335"/>
    </location>
</feature>
<evidence type="ECO:0000256" key="10">
    <source>
        <dbReference type="ARBA" id="ARBA00022984"/>
    </source>
</evidence>
<proteinExistence type="inferred from homology"/>
<comment type="pathway">
    <text evidence="14">Cell wall biogenesis; peptidoglycan biosynthesis.</text>
</comment>
<keyword evidence="5 14" id="KW-0121">Carboxypeptidase</keyword>
<dbReference type="GO" id="GO:0008658">
    <property type="term" value="F:penicillin binding"/>
    <property type="evidence" value="ECO:0007669"/>
    <property type="project" value="UniProtKB-UniRule"/>
</dbReference>
<evidence type="ECO:0000256" key="1">
    <source>
        <dbReference type="ARBA" id="ARBA00004167"/>
    </source>
</evidence>
<dbReference type="EMBL" id="AWXV01000004">
    <property type="protein sequence ID" value="KIE63999.1"/>
    <property type="molecule type" value="Genomic_DNA"/>
</dbReference>
<dbReference type="GO" id="GO:0006508">
    <property type="term" value="P:proteolysis"/>
    <property type="evidence" value="ECO:0007669"/>
    <property type="project" value="UniProtKB-KW"/>
</dbReference>
<comment type="caution">
    <text evidence="14">Lacks conserved residue(s) required for the propagation of feature annotation.</text>
</comment>
<dbReference type="Pfam" id="PF03717">
    <property type="entry name" value="PBP_dimer"/>
    <property type="match status" value="1"/>
</dbReference>
<dbReference type="InterPro" id="IPR001460">
    <property type="entry name" value="PCN-bd_Tpept"/>
</dbReference>
<dbReference type="Gene3D" id="3.30.1390.30">
    <property type="entry name" value="Penicillin-binding protein 2a, domain 3"/>
    <property type="match status" value="1"/>
</dbReference>
<gene>
    <name evidence="14" type="primary">mrdA</name>
    <name evidence="17" type="ORF">P689_122168</name>
</gene>
<dbReference type="InterPro" id="IPR050515">
    <property type="entry name" value="Beta-lactam/transpept"/>
</dbReference>
<dbReference type="GO" id="GO:0009002">
    <property type="term" value="F:serine-type D-Ala-D-Ala carboxypeptidase activity"/>
    <property type="evidence" value="ECO:0007669"/>
    <property type="project" value="UniProtKB-UniRule"/>
</dbReference>
<keyword evidence="9 14" id="KW-0133">Cell shape</keyword>
<keyword evidence="3 14" id="KW-1003">Cell membrane</keyword>
<protein>
    <recommendedName>
        <fullName evidence="14">Peptidoglycan D,D-transpeptidase MrdA</fullName>
        <ecNumber evidence="14">3.4.16.4</ecNumber>
    </recommendedName>
    <alternativeName>
        <fullName evidence="14">Penicillin-binding protein 2</fullName>
        <shortName evidence="14">PBP-2</shortName>
    </alternativeName>
</protein>
<dbReference type="HAMAP" id="MF_02081">
    <property type="entry name" value="MrdA_transpept"/>
    <property type="match status" value="1"/>
</dbReference>
<dbReference type="NCBIfam" id="TIGR03423">
    <property type="entry name" value="pbp2_mrdA"/>
    <property type="match status" value="1"/>
</dbReference>
<dbReference type="PANTHER" id="PTHR30627:SF2">
    <property type="entry name" value="PEPTIDOGLYCAN D,D-TRANSPEPTIDASE MRDA"/>
    <property type="match status" value="1"/>
</dbReference>
<evidence type="ECO:0000256" key="6">
    <source>
        <dbReference type="ARBA" id="ARBA00022670"/>
    </source>
</evidence>
<comment type="subcellular location">
    <subcellularLocation>
        <location evidence="14">Cell inner membrane</location>
        <topology evidence="14">Single-pass membrane protein</topology>
    </subcellularLocation>
    <subcellularLocation>
        <location evidence="2">Cell membrane</location>
    </subcellularLocation>
    <subcellularLocation>
        <location evidence="1">Membrane</location>
        <topology evidence="1">Single-pass membrane protein</topology>
    </subcellularLocation>
</comment>
<dbReference type="GO" id="GO:0008360">
    <property type="term" value="P:regulation of cell shape"/>
    <property type="evidence" value="ECO:0007669"/>
    <property type="project" value="UniProtKB-KW"/>
</dbReference>
<keyword evidence="4 14" id="KW-0997">Cell inner membrane</keyword>
<dbReference type="InterPro" id="IPR012338">
    <property type="entry name" value="Beta-lactam/transpept-like"/>
</dbReference>
<evidence type="ECO:0000256" key="12">
    <source>
        <dbReference type="ARBA" id="ARBA00023136"/>
    </source>
</evidence>
<comment type="function">
    <text evidence="14">Catalyzes cross-linking of the peptidoglycan cell wall.</text>
</comment>
<evidence type="ECO:0000256" key="2">
    <source>
        <dbReference type="ARBA" id="ARBA00004236"/>
    </source>
</evidence>
<name>A0A0C1V6D1_9ENTR</name>
<evidence type="ECO:0000256" key="8">
    <source>
        <dbReference type="ARBA" id="ARBA00022801"/>
    </source>
</evidence>
<keyword evidence="8 14" id="KW-0378">Hydrolase</keyword>
<evidence type="ECO:0000256" key="5">
    <source>
        <dbReference type="ARBA" id="ARBA00022645"/>
    </source>
</evidence>
<sequence>MSVKRKYEKIYPKDYRREFKIFIRRIFLSSVIILLATVIMIIRMYRLQVTDYLKYQHKSEKNRTKLIPLKSTRGEIYDRNGVPLAINRPYYQLEVVPEETKNLSDTLEELAKLIDLNENDIKNFYKMKKKFRKFTSIPLKKELDEKQIARFFVNQYQFPGIKVSRYYCRYYPYGQILAHSVGYMSRINEKDLSYLEDRKILEDYFTEDNIGRVGIERRYEDILHGKSGYRKVEINRQEKVMRQLEYCSPQKGSDVYITIDVKLQIKIQQLLDDRKASVIVADPRNGEILALVSNPTYDPNLFIQGFSNREYQNMLKNKDHPFINRTVQGLYPPASTVKPFIAIAALSEKIIDEKFTMFDCGWWKLPNSDRRFRDWKREGHGLLNVVQAIIESSDTFFYQLSYKMGIDLIHSWMKKFGYGEFSGVDLLEEHPGNMPSRSWKMKLYKKPWYQGDTVSIGIGQGYWTATPIQMLNALLILINDGIIKPPHLLLGTKYQDRCVINKRDRFNRIGEVNYEIWKVIKESMYGVSHHHSGTAYKIFMNSPYKTATKSGTAQVFSYKNYDIENISEDLRDHKLMIGFAPYENPVVSTVIVLENCDVEKQLTVGKIARTIFDHFLIQGQSKSSDPSQKE</sequence>
<evidence type="ECO:0000256" key="9">
    <source>
        <dbReference type="ARBA" id="ARBA00022960"/>
    </source>
</evidence>
<feature type="domain" description="Penicillin-binding protein dimerisation" evidence="16">
    <location>
        <begin position="70"/>
        <end position="244"/>
    </location>
</feature>
<evidence type="ECO:0000256" key="14">
    <source>
        <dbReference type="HAMAP-Rule" id="MF_02081"/>
    </source>
</evidence>
<keyword evidence="7 14" id="KW-0812">Transmembrane</keyword>
<dbReference type="Gene3D" id="3.40.710.10">
    <property type="entry name" value="DD-peptidase/beta-lactamase superfamily"/>
    <property type="match status" value="1"/>
</dbReference>
<feature type="domain" description="Penicillin-binding protein transpeptidase" evidence="15">
    <location>
        <begin position="277"/>
        <end position="611"/>
    </location>
</feature>
<comment type="caution">
    <text evidence="17">The sequence shown here is derived from an EMBL/GenBank/DDBJ whole genome shotgun (WGS) entry which is preliminary data.</text>
</comment>
<accession>A0A0C1V6D1</accession>
<dbReference type="InterPro" id="IPR005311">
    <property type="entry name" value="PBP_dimer"/>
</dbReference>
<dbReference type="OrthoDB" id="9766847at2"/>
<dbReference type="PATRIC" id="fig|1401651.3.peg.433"/>
<dbReference type="RefSeq" id="WP_039719780.1">
    <property type="nucleotide sequence ID" value="NZ_AWXV01000004.1"/>
</dbReference>
<dbReference type="Gene3D" id="3.90.1310.10">
    <property type="entry name" value="Penicillin-binding protein 2a (Domain 2)"/>
    <property type="match status" value="1"/>
</dbReference>
<comment type="similarity">
    <text evidence="14">Belongs to the transpeptidase family. MrdA subfamily.</text>
</comment>
<dbReference type="HOGENOM" id="CLU_009289_1_2_6"/>
<dbReference type="SUPFAM" id="SSF56601">
    <property type="entry name" value="beta-lactamase/transpeptidase-like"/>
    <property type="match status" value="1"/>
</dbReference>
<dbReference type="Proteomes" id="UP000054529">
    <property type="component" value="Unassembled WGS sequence"/>
</dbReference>
<evidence type="ECO:0000313" key="17">
    <source>
        <dbReference type="EMBL" id="KIE63999.1"/>
    </source>
</evidence>
<dbReference type="SUPFAM" id="SSF56519">
    <property type="entry name" value="Penicillin binding protein dimerisation domain"/>
    <property type="match status" value="1"/>
</dbReference>
<dbReference type="GO" id="GO:0009252">
    <property type="term" value="P:peptidoglycan biosynthetic process"/>
    <property type="evidence" value="ECO:0007669"/>
    <property type="project" value="UniProtKB-UniRule"/>
</dbReference>
<evidence type="ECO:0000313" key="18">
    <source>
        <dbReference type="Proteomes" id="UP000054529"/>
    </source>
</evidence>
<dbReference type="Pfam" id="PF00905">
    <property type="entry name" value="Transpeptidase"/>
    <property type="match status" value="1"/>
</dbReference>
<evidence type="ECO:0000259" key="15">
    <source>
        <dbReference type="Pfam" id="PF00905"/>
    </source>
</evidence>
<evidence type="ECO:0000256" key="7">
    <source>
        <dbReference type="ARBA" id="ARBA00022692"/>
    </source>
</evidence>